<gene>
    <name evidence="7" type="ORF">WN944_028712</name>
</gene>
<keyword evidence="4" id="KW-0812">Transmembrane</keyword>
<keyword evidence="2" id="KW-0186">Copper</keyword>
<keyword evidence="4" id="KW-0472">Membrane</keyword>
<comment type="caution">
    <text evidence="7">The sequence shown here is derived from an EMBL/GenBank/DDBJ whole genome shotgun (WGS) entry which is preliminary data.</text>
</comment>
<dbReference type="EMBL" id="JBCGBO010000025">
    <property type="protein sequence ID" value="KAK9176693.1"/>
    <property type="molecule type" value="Genomic_DNA"/>
</dbReference>
<dbReference type="GO" id="GO:0046872">
    <property type="term" value="F:metal ion binding"/>
    <property type="evidence" value="ECO:0007669"/>
    <property type="project" value="UniProtKB-KW"/>
</dbReference>
<feature type="signal peptide" evidence="5">
    <location>
        <begin position="1"/>
        <end position="25"/>
    </location>
</feature>
<evidence type="ECO:0000256" key="4">
    <source>
        <dbReference type="SAM" id="Phobius"/>
    </source>
</evidence>
<dbReference type="GO" id="GO:0005886">
    <property type="term" value="C:plasma membrane"/>
    <property type="evidence" value="ECO:0007669"/>
    <property type="project" value="TreeGrafter"/>
</dbReference>
<keyword evidence="1" id="KW-0479">Metal-binding</keyword>
<feature type="chain" id="PRO_5042880829" description="Phytocyanin domain-containing protein" evidence="5">
    <location>
        <begin position="26"/>
        <end position="185"/>
    </location>
</feature>
<organism evidence="7 8">
    <name type="scientific">Citrus x changshan-huyou</name>
    <dbReference type="NCBI Taxonomy" id="2935761"/>
    <lineage>
        <taxon>Eukaryota</taxon>
        <taxon>Viridiplantae</taxon>
        <taxon>Streptophyta</taxon>
        <taxon>Embryophyta</taxon>
        <taxon>Tracheophyta</taxon>
        <taxon>Spermatophyta</taxon>
        <taxon>Magnoliopsida</taxon>
        <taxon>eudicotyledons</taxon>
        <taxon>Gunneridae</taxon>
        <taxon>Pentapetalae</taxon>
        <taxon>rosids</taxon>
        <taxon>malvids</taxon>
        <taxon>Sapindales</taxon>
        <taxon>Rutaceae</taxon>
        <taxon>Aurantioideae</taxon>
        <taxon>Citrus</taxon>
    </lineage>
</organism>
<reference evidence="7 8" key="1">
    <citation type="submission" date="2024-05" db="EMBL/GenBank/DDBJ databases">
        <title>Haplotype-resolved chromosome-level genome assembly of Huyou (Citrus changshanensis).</title>
        <authorList>
            <person name="Miao C."/>
            <person name="Chen W."/>
            <person name="Wu Y."/>
            <person name="Wang L."/>
            <person name="Zhao S."/>
            <person name="Grierson D."/>
            <person name="Xu C."/>
            <person name="Chen K."/>
        </authorList>
    </citation>
    <scope>NUCLEOTIDE SEQUENCE [LARGE SCALE GENOMIC DNA]</scope>
    <source>
        <strain evidence="7">01-14</strain>
        <tissue evidence="7">Leaf</tissue>
    </source>
</reference>
<keyword evidence="3" id="KW-0325">Glycoprotein</keyword>
<evidence type="ECO:0000256" key="5">
    <source>
        <dbReference type="SAM" id="SignalP"/>
    </source>
</evidence>
<evidence type="ECO:0000256" key="2">
    <source>
        <dbReference type="ARBA" id="ARBA00023008"/>
    </source>
</evidence>
<dbReference type="SUPFAM" id="SSF49503">
    <property type="entry name" value="Cupredoxins"/>
    <property type="match status" value="1"/>
</dbReference>
<evidence type="ECO:0000259" key="6">
    <source>
        <dbReference type="PROSITE" id="PS51485"/>
    </source>
</evidence>
<dbReference type="InterPro" id="IPR003245">
    <property type="entry name" value="Phytocyanin_dom"/>
</dbReference>
<dbReference type="AlphaFoldDB" id="A0AAP0LJY0"/>
<accession>A0AAP0LJY0</accession>
<dbReference type="PANTHER" id="PTHR33021:SF14">
    <property type="entry name" value="OS01G0272700 PROTEIN"/>
    <property type="match status" value="1"/>
</dbReference>
<dbReference type="Proteomes" id="UP001428341">
    <property type="component" value="Unassembled WGS sequence"/>
</dbReference>
<dbReference type="Gene3D" id="2.60.40.420">
    <property type="entry name" value="Cupredoxins - blue copper proteins"/>
    <property type="match status" value="1"/>
</dbReference>
<dbReference type="InterPro" id="IPR039391">
    <property type="entry name" value="Phytocyanin-like"/>
</dbReference>
<dbReference type="GO" id="GO:0009055">
    <property type="term" value="F:electron transfer activity"/>
    <property type="evidence" value="ECO:0007669"/>
    <property type="project" value="InterPro"/>
</dbReference>
<sequence>MSFVLSKSAIALLLVMAIVSRVSFAAVYKVGDDAGWSIPNAQSVNYNAWAEAIDFHVGDILSFEYNSLFHSVLEVSREDYESCNTQSPMKSYTTGKDSITLESSDPRYFICGAPGHCQMGMKLEISTNGAGNSPNVPTRPMLQLSPYSSPGWNPWLESSAWQLQLATKLVIAVAALAIFSIGFIY</sequence>
<dbReference type="InterPro" id="IPR008972">
    <property type="entry name" value="Cupredoxin"/>
</dbReference>
<feature type="transmembrane region" description="Helical" evidence="4">
    <location>
        <begin position="165"/>
        <end position="184"/>
    </location>
</feature>
<evidence type="ECO:0000256" key="3">
    <source>
        <dbReference type="ARBA" id="ARBA00023180"/>
    </source>
</evidence>
<evidence type="ECO:0000313" key="8">
    <source>
        <dbReference type="Proteomes" id="UP001428341"/>
    </source>
</evidence>
<evidence type="ECO:0000313" key="7">
    <source>
        <dbReference type="EMBL" id="KAK9176693.1"/>
    </source>
</evidence>
<keyword evidence="5" id="KW-0732">Signal</keyword>
<dbReference type="Pfam" id="PF02298">
    <property type="entry name" value="Cu_bind_like"/>
    <property type="match status" value="1"/>
</dbReference>
<keyword evidence="8" id="KW-1185">Reference proteome</keyword>
<name>A0AAP0LJY0_9ROSI</name>
<keyword evidence="4" id="KW-1133">Transmembrane helix</keyword>
<evidence type="ECO:0000256" key="1">
    <source>
        <dbReference type="ARBA" id="ARBA00022723"/>
    </source>
</evidence>
<protein>
    <recommendedName>
        <fullName evidence="6">Phytocyanin domain-containing protein</fullName>
    </recommendedName>
</protein>
<feature type="domain" description="Phytocyanin" evidence="6">
    <location>
        <begin position="26"/>
        <end position="129"/>
    </location>
</feature>
<dbReference type="CDD" id="cd04216">
    <property type="entry name" value="Phytocyanin"/>
    <property type="match status" value="1"/>
</dbReference>
<proteinExistence type="predicted"/>
<dbReference type="PANTHER" id="PTHR33021">
    <property type="entry name" value="BLUE COPPER PROTEIN"/>
    <property type="match status" value="1"/>
</dbReference>
<dbReference type="PROSITE" id="PS51485">
    <property type="entry name" value="PHYTOCYANIN"/>
    <property type="match status" value="1"/>
</dbReference>
<dbReference type="SMR" id="A0AAP0LJY0"/>
<dbReference type="FunFam" id="2.60.40.420:FF:000003">
    <property type="entry name" value="Blue copper"/>
    <property type="match status" value="1"/>
</dbReference>